<dbReference type="Gene3D" id="3.30.70.580">
    <property type="entry name" value="Pseudouridine synthase I, catalytic domain, N-terminal subdomain"/>
    <property type="match status" value="1"/>
</dbReference>
<protein>
    <recommendedName>
        <fullName evidence="3">Pseudouridine synthase RsuA/RluA-like domain-containing protein</fullName>
    </recommendedName>
</protein>
<dbReference type="Pfam" id="PF00849">
    <property type="entry name" value="PseudoU_synth_2"/>
    <property type="match status" value="1"/>
</dbReference>
<dbReference type="InterPro" id="IPR000748">
    <property type="entry name" value="PsdUridine_synth_RsuA/RluB/E/F"/>
</dbReference>
<evidence type="ECO:0000256" key="2">
    <source>
        <dbReference type="ARBA" id="ARBA00023235"/>
    </source>
</evidence>
<dbReference type="InterPro" id="IPR050343">
    <property type="entry name" value="RsuA_PseudoU_synthase"/>
</dbReference>
<feature type="domain" description="Pseudouridine synthase RsuA/RluA-like" evidence="3">
    <location>
        <begin position="1"/>
        <end position="130"/>
    </location>
</feature>
<comment type="caution">
    <text evidence="4">The sequence shown here is derived from an EMBL/GenBank/DDBJ whole genome shotgun (WGS) entry which is preliminary data.</text>
</comment>
<accession>X1JBH0</accession>
<dbReference type="InterPro" id="IPR018496">
    <property type="entry name" value="PsdUridine_synth_RsuA/RluB_CS"/>
</dbReference>
<dbReference type="InterPro" id="IPR020103">
    <property type="entry name" value="PsdUridine_synth_cat_dom_sf"/>
</dbReference>
<sequence>VYVLHKPGGVVSSVKDQRGRGTVVDLIRDRRRLFPVGRLDRDTTGALLITNDGELANLLTHPRYGIEKHYLVDVKGRLNSRAIVRLEAGVVIDGGMKVRAQVQEVARHGRRTCYRLTLTEGKNREIKRIFRYYGLPLVRLHRTSFAGLSADSLPPGRYRRLRQVEVDALYRLAAHQKDSQIT</sequence>
<dbReference type="AlphaFoldDB" id="X1JBH0"/>
<reference evidence="4" key="1">
    <citation type="journal article" date="2014" name="Front. Microbiol.">
        <title>High frequency of phylogenetically diverse reductive dehalogenase-homologous genes in deep subseafloor sedimentary metagenomes.</title>
        <authorList>
            <person name="Kawai M."/>
            <person name="Futagami T."/>
            <person name="Toyoda A."/>
            <person name="Takaki Y."/>
            <person name="Nishi S."/>
            <person name="Hori S."/>
            <person name="Arai W."/>
            <person name="Tsubouchi T."/>
            <person name="Morono Y."/>
            <person name="Uchiyama I."/>
            <person name="Ito T."/>
            <person name="Fujiyama A."/>
            <person name="Inagaki F."/>
            <person name="Takami H."/>
        </authorList>
    </citation>
    <scope>NUCLEOTIDE SEQUENCE</scope>
    <source>
        <strain evidence="4">Expedition CK06-06</strain>
    </source>
</reference>
<dbReference type="EMBL" id="BARU01033406">
    <property type="protein sequence ID" value="GAH67098.1"/>
    <property type="molecule type" value="Genomic_DNA"/>
</dbReference>
<dbReference type="NCBIfam" id="TIGR00093">
    <property type="entry name" value="pseudouridine synthase"/>
    <property type="match status" value="1"/>
</dbReference>
<dbReference type="InterPro" id="IPR042092">
    <property type="entry name" value="PsdUridine_s_RsuA/RluB/E/F_cat"/>
</dbReference>
<dbReference type="Gene3D" id="3.30.70.1560">
    <property type="entry name" value="Alpha-L RNA-binding motif"/>
    <property type="match status" value="1"/>
</dbReference>
<dbReference type="GO" id="GO:0003723">
    <property type="term" value="F:RNA binding"/>
    <property type="evidence" value="ECO:0007669"/>
    <property type="project" value="InterPro"/>
</dbReference>
<dbReference type="CDD" id="cd02870">
    <property type="entry name" value="PseudoU_synth_RsuA_like"/>
    <property type="match status" value="1"/>
</dbReference>
<name>X1JBH0_9ZZZZ</name>
<evidence type="ECO:0000256" key="1">
    <source>
        <dbReference type="ARBA" id="ARBA00008348"/>
    </source>
</evidence>
<evidence type="ECO:0000313" key="4">
    <source>
        <dbReference type="EMBL" id="GAH67098.1"/>
    </source>
</evidence>
<dbReference type="InterPro" id="IPR006145">
    <property type="entry name" value="PsdUridine_synth_RsuA/RluA"/>
</dbReference>
<organism evidence="4">
    <name type="scientific">marine sediment metagenome</name>
    <dbReference type="NCBI Taxonomy" id="412755"/>
    <lineage>
        <taxon>unclassified sequences</taxon>
        <taxon>metagenomes</taxon>
        <taxon>ecological metagenomes</taxon>
    </lineage>
</organism>
<dbReference type="PANTHER" id="PTHR47683">
    <property type="entry name" value="PSEUDOURIDINE SYNTHASE FAMILY PROTEIN-RELATED"/>
    <property type="match status" value="1"/>
</dbReference>
<dbReference type="GO" id="GO:0009982">
    <property type="term" value="F:pseudouridine synthase activity"/>
    <property type="evidence" value="ECO:0007669"/>
    <property type="project" value="InterPro"/>
</dbReference>
<feature type="non-terminal residue" evidence="4">
    <location>
        <position position="1"/>
    </location>
</feature>
<dbReference type="GO" id="GO:0001522">
    <property type="term" value="P:pseudouridine synthesis"/>
    <property type="evidence" value="ECO:0007669"/>
    <property type="project" value="InterPro"/>
</dbReference>
<dbReference type="GO" id="GO:0006364">
    <property type="term" value="P:rRNA processing"/>
    <property type="evidence" value="ECO:0007669"/>
    <property type="project" value="UniProtKB-ARBA"/>
</dbReference>
<dbReference type="InterPro" id="IPR020094">
    <property type="entry name" value="TruA/RsuA/RluB/E/F_N"/>
</dbReference>
<gene>
    <name evidence="4" type="ORF">S03H2_52584</name>
</gene>
<dbReference type="PANTHER" id="PTHR47683:SF2">
    <property type="entry name" value="RNA-BINDING S4 DOMAIN-CONTAINING PROTEIN"/>
    <property type="match status" value="1"/>
</dbReference>
<keyword evidence="2" id="KW-0413">Isomerase</keyword>
<proteinExistence type="inferred from homology"/>
<dbReference type="PROSITE" id="PS01149">
    <property type="entry name" value="PSI_RSU"/>
    <property type="match status" value="1"/>
</dbReference>
<evidence type="ECO:0000259" key="3">
    <source>
        <dbReference type="Pfam" id="PF00849"/>
    </source>
</evidence>
<comment type="similarity">
    <text evidence="1">Belongs to the pseudouridine synthase RsuA family.</text>
</comment>
<dbReference type="SUPFAM" id="SSF55120">
    <property type="entry name" value="Pseudouridine synthase"/>
    <property type="match status" value="1"/>
</dbReference>